<protein>
    <submittedName>
        <fullName evidence="1">Uncharacterized protein</fullName>
    </submittedName>
</protein>
<dbReference type="EMBL" id="JANPWB010000002">
    <property type="protein sequence ID" value="KAJ1206222.1"/>
    <property type="molecule type" value="Genomic_DNA"/>
</dbReference>
<sequence>MRVPLHTRAIFAVRRERPALRAPGWGPAPALCWGCERPWLLDAPCANLGIAPAGPHVLRKPVVRHRPGEYGRHRD</sequence>
<evidence type="ECO:0000313" key="2">
    <source>
        <dbReference type="Proteomes" id="UP001066276"/>
    </source>
</evidence>
<accession>A0AAV7W120</accession>
<proteinExistence type="predicted"/>
<gene>
    <name evidence="1" type="ORF">NDU88_001631</name>
</gene>
<dbReference type="AlphaFoldDB" id="A0AAV7W120"/>
<organism evidence="1 2">
    <name type="scientific">Pleurodeles waltl</name>
    <name type="common">Iberian ribbed newt</name>
    <dbReference type="NCBI Taxonomy" id="8319"/>
    <lineage>
        <taxon>Eukaryota</taxon>
        <taxon>Metazoa</taxon>
        <taxon>Chordata</taxon>
        <taxon>Craniata</taxon>
        <taxon>Vertebrata</taxon>
        <taxon>Euteleostomi</taxon>
        <taxon>Amphibia</taxon>
        <taxon>Batrachia</taxon>
        <taxon>Caudata</taxon>
        <taxon>Salamandroidea</taxon>
        <taxon>Salamandridae</taxon>
        <taxon>Pleurodelinae</taxon>
        <taxon>Pleurodeles</taxon>
    </lineage>
</organism>
<name>A0AAV7W120_PLEWA</name>
<reference evidence="1" key="1">
    <citation type="journal article" date="2022" name="bioRxiv">
        <title>Sequencing and chromosome-scale assembly of the giantPleurodeles waltlgenome.</title>
        <authorList>
            <person name="Brown T."/>
            <person name="Elewa A."/>
            <person name="Iarovenko S."/>
            <person name="Subramanian E."/>
            <person name="Araus A.J."/>
            <person name="Petzold A."/>
            <person name="Susuki M."/>
            <person name="Suzuki K.-i.T."/>
            <person name="Hayashi T."/>
            <person name="Toyoda A."/>
            <person name="Oliveira C."/>
            <person name="Osipova E."/>
            <person name="Leigh N.D."/>
            <person name="Simon A."/>
            <person name="Yun M.H."/>
        </authorList>
    </citation>
    <scope>NUCLEOTIDE SEQUENCE</scope>
    <source>
        <strain evidence="1">20211129_DDA</strain>
        <tissue evidence="1">Liver</tissue>
    </source>
</reference>
<dbReference type="Proteomes" id="UP001066276">
    <property type="component" value="Chromosome 1_2"/>
</dbReference>
<evidence type="ECO:0000313" key="1">
    <source>
        <dbReference type="EMBL" id="KAJ1206222.1"/>
    </source>
</evidence>
<comment type="caution">
    <text evidence="1">The sequence shown here is derived from an EMBL/GenBank/DDBJ whole genome shotgun (WGS) entry which is preliminary data.</text>
</comment>
<keyword evidence="2" id="KW-1185">Reference proteome</keyword>